<dbReference type="InterPro" id="IPR023996">
    <property type="entry name" value="TonB-dep_OMP_SusC/RagA"/>
</dbReference>
<accession>A0ABW6AJ40</accession>
<dbReference type="Gene3D" id="3.55.50.30">
    <property type="match status" value="1"/>
</dbReference>
<comment type="similarity">
    <text evidence="7">Belongs to the TonB-dependent receptor family.</text>
</comment>
<evidence type="ECO:0000256" key="2">
    <source>
        <dbReference type="ARBA" id="ARBA00022448"/>
    </source>
</evidence>
<evidence type="ECO:0000259" key="9">
    <source>
        <dbReference type="Pfam" id="PF07715"/>
    </source>
</evidence>
<dbReference type="InterPro" id="IPR012910">
    <property type="entry name" value="Plug_dom"/>
</dbReference>
<keyword evidence="6 7" id="KW-0998">Cell outer membrane</keyword>
<dbReference type="NCBIfam" id="TIGR04057">
    <property type="entry name" value="SusC_RagA_signa"/>
    <property type="match status" value="1"/>
</dbReference>
<dbReference type="EMBL" id="JBHUOM010000002">
    <property type="protein sequence ID" value="MFD2933790.1"/>
    <property type="molecule type" value="Genomic_DNA"/>
</dbReference>
<dbReference type="Gene3D" id="2.40.170.20">
    <property type="entry name" value="TonB-dependent receptor, beta-barrel domain"/>
    <property type="match status" value="1"/>
</dbReference>
<dbReference type="SUPFAM" id="SSF56935">
    <property type="entry name" value="Porins"/>
    <property type="match status" value="1"/>
</dbReference>
<dbReference type="Pfam" id="PF07715">
    <property type="entry name" value="Plug"/>
    <property type="match status" value="1"/>
</dbReference>
<evidence type="ECO:0000256" key="4">
    <source>
        <dbReference type="ARBA" id="ARBA00022692"/>
    </source>
</evidence>
<keyword evidence="4 7" id="KW-0812">Transmembrane</keyword>
<protein>
    <submittedName>
        <fullName evidence="10">TonB-dependent receptor</fullName>
    </submittedName>
</protein>
<name>A0ABW6AJ40_9BACT</name>
<feature type="domain" description="TonB-dependent receptor plug" evidence="9">
    <location>
        <begin position="233"/>
        <end position="347"/>
    </location>
</feature>
<evidence type="ECO:0000256" key="7">
    <source>
        <dbReference type="PROSITE-ProRule" id="PRU01360"/>
    </source>
</evidence>
<keyword evidence="10" id="KW-0675">Receptor</keyword>
<dbReference type="InterPro" id="IPR008969">
    <property type="entry name" value="CarboxyPept-like_regulatory"/>
</dbReference>
<feature type="signal peptide" evidence="8">
    <location>
        <begin position="1"/>
        <end position="34"/>
    </location>
</feature>
<dbReference type="Gene3D" id="2.60.40.1120">
    <property type="entry name" value="Carboxypeptidase-like, regulatory domain"/>
    <property type="match status" value="1"/>
</dbReference>
<organism evidence="10 11">
    <name type="scientific">Spirosoma flavum</name>
    <dbReference type="NCBI Taxonomy" id="2048557"/>
    <lineage>
        <taxon>Bacteria</taxon>
        <taxon>Pseudomonadati</taxon>
        <taxon>Bacteroidota</taxon>
        <taxon>Cytophagia</taxon>
        <taxon>Cytophagales</taxon>
        <taxon>Cytophagaceae</taxon>
        <taxon>Spirosoma</taxon>
    </lineage>
</organism>
<keyword evidence="11" id="KW-1185">Reference proteome</keyword>
<dbReference type="Gene3D" id="2.170.130.10">
    <property type="entry name" value="TonB-dependent receptor, plug domain"/>
    <property type="match status" value="1"/>
</dbReference>
<dbReference type="InterPro" id="IPR023997">
    <property type="entry name" value="TonB-dep_OMP_SusC/RagA_CS"/>
</dbReference>
<dbReference type="PROSITE" id="PS52016">
    <property type="entry name" value="TONB_DEPENDENT_REC_3"/>
    <property type="match status" value="1"/>
</dbReference>
<feature type="chain" id="PRO_5046794550" evidence="8">
    <location>
        <begin position="35"/>
        <end position="1170"/>
    </location>
</feature>
<dbReference type="InterPro" id="IPR039426">
    <property type="entry name" value="TonB-dep_rcpt-like"/>
</dbReference>
<keyword evidence="2 7" id="KW-0813">Transport</keyword>
<dbReference type="Proteomes" id="UP001597512">
    <property type="component" value="Unassembled WGS sequence"/>
</dbReference>
<sequence>MHHLSINRNVWIRIMKISSLQLLLALTLASISFAHDGKAQELLNRRVSLSAQNQDVEVIFKRLEKQANVQFIFSREIIQSKRKINYQAKNEQLSEVLAHILTPLNLSYEVVGQQILIKRDLAPITQPQQTSSSEQNTMVTQDVQIAGRVTAENGEGIPGANVQIKSTQRGTSTDVNGAYKLSVPDNAVLVFSYIGYATQEVAVGTRTVLNITLTTDDKTLNEVVVVGYGTQNKRDITGAVASVTETTLREVPAPNVVNQLKGRAAGLTITSNGSTPGSQGQIRIRGNRTLTSGGGSASDALDGPLVVVDGIPYSGLNDLNPDDIANIEILKDASATAIYGSRGAGGVLLVTTKRGKTGKPVISYDGYQSVTSNMGKYPVYNGAEYAQFKADATTYNRSAPGTTSYPLTQAEKDALAAGVSTDWQDLIYRKGYTTNHQLGLQGGTEATTYGMNVGYFREQGIIPNQNFSRFNIRATIDQRIGRRVKVGLNTLNTLTYTNTPGGGGVPSGLVRLTPLASPYNADGTLNLTPAIGSIDAATISPLTLLTKSSSILAQSRNLRTFNSIYAEVNIIDGLRYRFNAGLNYSQAGGNNYGGPLTYVNTATVQSSSNASINNAETWNCDLQHLLYYDKTIAQKHKIGFTGLFEVVKDHALGSNFSITGVPADYISSSNFGLASGTPVADPTLQYFTEQGLVSYMGRVNYSYANKYLLTLTLRRDGSSTLSPGHQYFNYPAVGLGWNLAEESFMKNIAAVNTLKIRGGFGISGNRNVSPYSTLGALSAGYYNFGLGTAGQQLAYTVTSLPATNLGWQSTAQLDIGVDFGLLNNRITGSVDYYNQQTKDILLSVPLPASNGAGSTLKNLGKTQGEGMEVSMTIDAIRKPKGFNWSADVVFFFNREKITQLTTPAEQSNIGAGWFVGQPLSVIYDYKKIGIWQTADKENGTLAKQTSPVQYPGQIRIEDVNGDGKIDPNDRQILGNFQPKWEGGLTNRFSYKGFDLSIVTFARMGMKVVVPYLTGTSGGAGGFPFFNQARVNQVKVDYWTETNPTNAFPAPDAGNSVAYFASTLGYYDGSFVKIRSINLGYTLSGQFLKKIGMNSARVYLNATNPLILYSPLVRAHLAIDPEGNGYAGNAGDNGATVATGAGSAGTPSRAIVVNMNNPPVRQFTFGVNLKF</sequence>
<evidence type="ECO:0000256" key="1">
    <source>
        <dbReference type="ARBA" id="ARBA00004571"/>
    </source>
</evidence>
<keyword evidence="8" id="KW-0732">Signal</keyword>
<evidence type="ECO:0000313" key="11">
    <source>
        <dbReference type="Proteomes" id="UP001597512"/>
    </source>
</evidence>
<evidence type="ECO:0000256" key="3">
    <source>
        <dbReference type="ARBA" id="ARBA00022452"/>
    </source>
</evidence>
<evidence type="ECO:0000256" key="8">
    <source>
        <dbReference type="SAM" id="SignalP"/>
    </source>
</evidence>
<proteinExistence type="inferred from homology"/>
<evidence type="ECO:0000256" key="5">
    <source>
        <dbReference type="ARBA" id="ARBA00023136"/>
    </source>
</evidence>
<reference evidence="11" key="1">
    <citation type="journal article" date="2019" name="Int. J. Syst. Evol. Microbiol.">
        <title>The Global Catalogue of Microorganisms (GCM) 10K type strain sequencing project: providing services to taxonomists for standard genome sequencing and annotation.</title>
        <authorList>
            <consortium name="The Broad Institute Genomics Platform"/>
            <consortium name="The Broad Institute Genome Sequencing Center for Infectious Disease"/>
            <person name="Wu L."/>
            <person name="Ma J."/>
        </authorList>
    </citation>
    <scope>NUCLEOTIDE SEQUENCE [LARGE SCALE GENOMIC DNA]</scope>
    <source>
        <strain evidence="11">KCTC 52490</strain>
    </source>
</reference>
<dbReference type="NCBIfam" id="TIGR04056">
    <property type="entry name" value="OMP_RagA_SusC"/>
    <property type="match status" value="1"/>
</dbReference>
<gene>
    <name evidence="10" type="ORF">ACFS25_08355</name>
</gene>
<evidence type="ECO:0000313" key="10">
    <source>
        <dbReference type="EMBL" id="MFD2933790.1"/>
    </source>
</evidence>
<dbReference type="InterPro" id="IPR037066">
    <property type="entry name" value="Plug_dom_sf"/>
</dbReference>
<comment type="caution">
    <text evidence="10">The sequence shown here is derived from an EMBL/GenBank/DDBJ whole genome shotgun (WGS) entry which is preliminary data.</text>
</comment>
<keyword evidence="5 7" id="KW-0472">Membrane</keyword>
<comment type="subcellular location">
    <subcellularLocation>
        <location evidence="1 7">Cell outer membrane</location>
        <topology evidence="1 7">Multi-pass membrane protein</topology>
    </subcellularLocation>
</comment>
<dbReference type="Pfam" id="PF13715">
    <property type="entry name" value="CarbopepD_reg_2"/>
    <property type="match status" value="1"/>
</dbReference>
<dbReference type="SUPFAM" id="SSF49464">
    <property type="entry name" value="Carboxypeptidase regulatory domain-like"/>
    <property type="match status" value="1"/>
</dbReference>
<keyword evidence="3 7" id="KW-1134">Transmembrane beta strand</keyword>
<evidence type="ECO:0000256" key="6">
    <source>
        <dbReference type="ARBA" id="ARBA00023237"/>
    </source>
</evidence>
<dbReference type="InterPro" id="IPR036942">
    <property type="entry name" value="Beta-barrel_TonB_sf"/>
</dbReference>